<comment type="similarity">
    <text evidence="7">Belongs to the peptidase S1 family. CLIP subfamily.</text>
</comment>
<dbReference type="InterPro" id="IPR043504">
    <property type="entry name" value="Peptidase_S1_PA_chymotrypsin"/>
</dbReference>
<dbReference type="SMART" id="SM00020">
    <property type="entry name" value="Tryp_SPc"/>
    <property type="match status" value="1"/>
</dbReference>
<evidence type="ECO:0000256" key="6">
    <source>
        <dbReference type="ARBA" id="ARBA00023180"/>
    </source>
</evidence>
<feature type="chain" id="PRO_5028050760" evidence="9">
    <location>
        <begin position="31"/>
        <end position="371"/>
    </location>
</feature>
<dbReference type="InterPro" id="IPR001254">
    <property type="entry name" value="Trypsin_dom"/>
</dbReference>
<accession>A0A6P4J810</accession>
<gene>
    <name evidence="12" type="primary">LOC108081088</name>
</gene>
<dbReference type="GO" id="GO:0046872">
    <property type="term" value="F:metal ion binding"/>
    <property type="evidence" value="ECO:0007669"/>
    <property type="project" value="UniProtKB-KW"/>
</dbReference>
<evidence type="ECO:0000313" key="11">
    <source>
        <dbReference type="Proteomes" id="UP001652661"/>
    </source>
</evidence>
<evidence type="ECO:0000256" key="3">
    <source>
        <dbReference type="ARBA" id="ARBA00022837"/>
    </source>
</evidence>
<evidence type="ECO:0000313" key="12">
    <source>
        <dbReference type="RefSeq" id="XP_017031566.1"/>
    </source>
</evidence>
<dbReference type="CDD" id="cd00190">
    <property type="entry name" value="Tryp_SPc"/>
    <property type="match status" value="1"/>
</dbReference>
<sequence>MVSGMRTFVCCLIQISFLINLAEFAKFSECQSDEKCIRLDKCSHIVDVIRQDIKMTSEQKYLMTHKQCDLDYRSKSYLQRIYVCCLEPGNVLPDVNTCGQRPPSFRIFGGKESKINDFPWMAMLIYNKGQEDQLSLCAGSLINTRYVVTAAHCLVNWPMIESGTVVTKVRLGEWNTSSNPDCLSQLNGRTHCSDPYLELDVEQRIVHKGYLIDSKSYQNDIALIRMRQAVRYTTWIKPICVKTSHGNNLWNSFSEETKFKIAGWGSTNKRQSSSILMTSSIVQRKPHLCWKRYKRHWPESQLCAGGIDGNDTCVGDSGSPLMATIDVGSGQYVYLAGITSYGPTPCGFPGWPGVFTRTAAFIDWIQLNLRP</sequence>
<evidence type="ECO:0000256" key="8">
    <source>
        <dbReference type="RuleBase" id="RU363034"/>
    </source>
</evidence>
<dbReference type="Gene3D" id="2.40.10.10">
    <property type="entry name" value="Trypsin-like serine proteases"/>
    <property type="match status" value="2"/>
</dbReference>
<keyword evidence="8" id="KW-0720">Serine protease</keyword>
<keyword evidence="8" id="KW-0378">Hydrolase</keyword>
<evidence type="ECO:0000256" key="9">
    <source>
        <dbReference type="SAM" id="SignalP"/>
    </source>
</evidence>
<dbReference type="PANTHER" id="PTHR24252">
    <property type="entry name" value="ACROSIN-RELATED"/>
    <property type="match status" value="1"/>
</dbReference>
<dbReference type="AlphaFoldDB" id="A0A6P4J810"/>
<evidence type="ECO:0000256" key="7">
    <source>
        <dbReference type="ARBA" id="ARBA00024195"/>
    </source>
</evidence>
<dbReference type="PANTHER" id="PTHR24252:SF7">
    <property type="entry name" value="HYALIN"/>
    <property type="match status" value="1"/>
</dbReference>
<reference evidence="12" key="1">
    <citation type="submission" date="2025-08" db="UniProtKB">
        <authorList>
            <consortium name="RefSeq"/>
        </authorList>
    </citation>
    <scope>IDENTIFICATION</scope>
    <source>
        <strain evidence="12">14028-0561.14</strain>
        <tissue evidence="12">Whole fly</tissue>
    </source>
</reference>
<evidence type="ECO:0000256" key="4">
    <source>
        <dbReference type="ARBA" id="ARBA00023145"/>
    </source>
</evidence>
<keyword evidence="4" id="KW-0865">Zymogen</keyword>
<dbReference type="OrthoDB" id="547031at2759"/>
<dbReference type="FunFam" id="2.40.10.10:FF:000028">
    <property type="entry name" value="Serine protease easter"/>
    <property type="match status" value="1"/>
</dbReference>
<dbReference type="Proteomes" id="UP001652661">
    <property type="component" value="Chromosome 3R"/>
</dbReference>
<dbReference type="PRINTS" id="PR00722">
    <property type="entry name" value="CHYMOTRYPSIN"/>
</dbReference>
<keyword evidence="5" id="KW-1015">Disulfide bond</keyword>
<keyword evidence="6" id="KW-0325">Glycoprotein</keyword>
<dbReference type="PROSITE" id="PS50240">
    <property type="entry name" value="TRYPSIN_DOM"/>
    <property type="match status" value="1"/>
</dbReference>
<name>A0A6P4J810_DROKI</name>
<evidence type="ECO:0000256" key="2">
    <source>
        <dbReference type="ARBA" id="ARBA00022729"/>
    </source>
</evidence>
<dbReference type="GO" id="GO:0004252">
    <property type="term" value="F:serine-type endopeptidase activity"/>
    <property type="evidence" value="ECO:0007669"/>
    <property type="project" value="InterPro"/>
</dbReference>
<keyword evidence="3" id="KW-0106">Calcium</keyword>
<evidence type="ECO:0000259" key="10">
    <source>
        <dbReference type="PROSITE" id="PS50240"/>
    </source>
</evidence>
<dbReference type="GeneID" id="108081088"/>
<organism evidence="11 12">
    <name type="scientific">Drosophila kikkawai</name>
    <name type="common">Fruit fly</name>
    <dbReference type="NCBI Taxonomy" id="30033"/>
    <lineage>
        <taxon>Eukaryota</taxon>
        <taxon>Metazoa</taxon>
        <taxon>Ecdysozoa</taxon>
        <taxon>Arthropoda</taxon>
        <taxon>Hexapoda</taxon>
        <taxon>Insecta</taxon>
        <taxon>Pterygota</taxon>
        <taxon>Neoptera</taxon>
        <taxon>Endopterygota</taxon>
        <taxon>Diptera</taxon>
        <taxon>Brachycera</taxon>
        <taxon>Muscomorpha</taxon>
        <taxon>Ephydroidea</taxon>
        <taxon>Drosophilidae</taxon>
        <taxon>Drosophila</taxon>
        <taxon>Sophophora</taxon>
    </lineage>
</organism>
<dbReference type="SUPFAM" id="SSF50494">
    <property type="entry name" value="Trypsin-like serine proteases"/>
    <property type="match status" value="1"/>
</dbReference>
<keyword evidence="8" id="KW-0645">Protease</keyword>
<dbReference type="Pfam" id="PF00089">
    <property type="entry name" value="Trypsin"/>
    <property type="match status" value="1"/>
</dbReference>
<protein>
    <submittedName>
        <fullName evidence="12">Spaetzle-processing enzyme-like</fullName>
    </submittedName>
</protein>
<keyword evidence="11" id="KW-1185">Reference proteome</keyword>
<dbReference type="InterPro" id="IPR009003">
    <property type="entry name" value="Peptidase_S1_PA"/>
</dbReference>
<dbReference type="InterPro" id="IPR018114">
    <property type="entry name" value="TRYPSIN_HIS"/>
</dbReference>
<dbReference type="InterPro" id="IPR001314">
    <property type="entry name" value="Peptidase_S1A"/>
</dbReference>
<feature type="domain" description="Peptidase S1" evidence="10">
    <location>
        <begin position="107"/>
        <end position="370"/>
    </location>
</feature>
<dbReference type="PROSITE" id="PS00135">
    <property type="entry name" value="TRYPSIN_SER"/>
    <property type="match status" value="1"/>
</dbReference>
<evidence type="ECO:0000256" key="1">
    <source>
        <dbReference type="ARBA" id="ARBA00022723"/>
    </source>
</evidence>
<dbReference type="RefSeq" id="XP_017031566.1">
    <property type="nucleotide sequence ID" value="XM_017176077.3"/>
</dbReference>
<keyword evidence="1" id="KW-0479">Metal-binding</keyword>
<keyword evidence="2 9" id="KW-0732">Signal</keyword>
<feature type="signal peptide" evidence="9">
    <location>
        <begin position="1"/>
        <end position="30"/>
    </location>
</feature>
<proteinExistence type="inferred from homology"/>
<dbReference type="InterPro" id="IPR033116">
    <property type="entry name" value="TRYPSIN_SER"/>
</dbReference>
<evidence type="ECO:0000256" key="5">
    <source>
        <dbReference type="ARBA" id="ARBA00023157"/>
    </source>
</evidence>
<dbReference type="PROSITE" id="PS00134">
    <property type="entry name" value="TRYPSIN_HIS"/>
    <property type="match status" value="1"/>
</dbReference>
<dbReference type="GO" id="GO:0006508">
    <property type="term" value="P:proteolysis"/>
    <property type="evidence" value="ECO:0007669"/>
    <property type="project" value="UniProtKB-KW"/>
</dbReference>